<dbReference type="SMR" id="A2D9R5"/>
<dbReference type="RefSeq" id="XP_001583907.1">
    <property type="nucleotide sequence ID" value="XM_001583857.1"/>
</dbReference>
<protein>
    <submittedName>
        <fullName evidence="1">Uncharacterized protein</fullName>
    </submittedName>
</protein>
<name>A2D9R5_TRIV3</name>
<gene>
    <name evidence="1" type="ORF">TVAG_076680</name>
</gene>
<dbReference type="OrthoDB" id="10402770at2759"/>
<dbReference type="EMBL" id="DS113181">
    <property type="protein sequence ID" value="EAY22921.1"/>
    <property type="molecule type" value="Genomic_DNA"/>
</dbReference>
<proteinExistence type="predicted"/>
<dbReference type="VEuPathDB" id="TrichDB:TVAG_076680"/>
<accession>A2D9R5</accession>
<dbReference type="KEGG" id="tva:5468480"/>
<keyword evidence="2" id="KW-1185">Reference proteome</keyword>
<reference evidence="1" key="2">
    <citation type="journal article" date="2007" name="Science">
        <title>Draft genome sequence of the sexually transmitted pathogen Trichomonas vaginalis.</title>
        <authorList>
            <person name="Carlton J.M."/>
            <person name="Hirt R.P."/>
            <person name="Silva J.C."/>
            <person name="Delcher A.L."/>
            <person name="Schatz M."/>
            <person name="Zhao Q."/>
            <person name="Wortman J.R."/>
            <person name="Bidwell S.L."/>
            <person name="Alsmark U.C.M."/>
            <person name="Besteiro S."/>
            <person name="Sicheritz-Ponten T."/>
            <person name="Noel C.J."/>
            <person name="Dacks J.B."/>
            <person name="Foster P.G."/>
            <person name="Simillion C."/>
            <person name="Van de Peer Y."/>
            <person name="Miranda-Saavedra D."/>
            <person name="Barton G.J."/>
            <person name="Westrop G.D."/>
            <person name="Mueller S."/>
            <person name="Dessi D."/>
            <person name="Fiori P.L."/>
            <person name="Ren Q."/>
            <person name="Paulsen I."/>
            <person name="Zhang H."/>
            <person name="Bastida-Corcuera F.D."/>
            <person name="Simoes-Barbosa A."/>
            <person name="Brown M.T."/>
            <person name="Hayes R.D."/>
            <person name="Mukherjee M."/>
            <person name="Okumura C.Y."/>
            <person name="Schneider R."/>
            <person name="Smith A.J."/>
            <person name="Vanacova S."/>
            <person name="Villalvazo M."/>
            <person name="Haas B.J."/>
            <person name="Pertea M."/>
            <person name="Feldblyum T.V."/>
            <person name="Utterback T.R."/>
            <person name="Shu C.L."/>
            <person name="Osoegawa K."/>
            <person name="de Jong P.J."/>
            <person name="Hrdy I."/>
            <person name="Horvathova L."/>
            <person name="Zubacova Z."/>
            <person name="Dolezal P."/>
            <person name="Malik S.B."/>
            <person name="Logsdon J.M. Jr."/>
            <person name="Henze K."/>
            <person name="Gupta A."/>
            <person name="Wang C.C."/>
            <person name="Dunne R.L."/>
            <person name="Upcroft J.A."/>
            <person name="Upcroft P."/>
            <person name="White O."/>
            <person name="Salzberg S.L."/>
            <person name="Tang P."/>
            <person name="Chiu C.-H."/>
            <person name="Lee Y.-S."/>
            <person name="Embley T.M."/>
            <person name="Coombs G.H."/>
            <person name="Mottram J.C."/>
            <person name="Tachezy J."/>
            <person name="Fraser-Liggett C.M."/>
            <person name="Johnson P.J."/>
        </authorList>
    </citation>
    <scope>NUCLEOTIDE SEQUENCE [LARGE SCALE GENOMIC DNA]</scope>
    <source>
        <strain evidence="1">G3</strain>
    </source>
</reference>
<sequence length="195" mass="22025">MATKDKTEAFRQFLRQHNIGEPSPAIPEDVGKHLQGVPFEEDLVKVPDIEQFPLPTIEKHPKLSQDEMKKMLTQAQIESVLFSQNEEEEVNESSTLATIDTPNQYSSAGHFISVKRALSTSYAMKSEQMGLPTPVVCCKELSCTNAAVPTFDYCINHLSKDPRFKSQKFVKKCAKPGCSRLAYEDKEFCFNHLTH</sequence>
<evidence type="ECO:0000313" key="1">
    <source>
        <dbReference type="EMBL" id="EAY22921.1"/>
    </source>
</evidence>
<dbReference type="VEuPathDB" id="TrichDB:TVAGG3_0292120"/>
<dbReference type="AlphaFoldDB" id="A2D9R5"/>
<organism evidence="1 2">
    <name type="scientific">Trichomonas vaginalis (strain ATCC PRA-98 / G3)</name>
    <dbReference type="NCBI Taxonomy" id="412133"/>
    <lineage>
        <taxon>Eukaryota</taxon>
        <taxon>Metamonada</taxon>
        <taxon>Parabasalia</taxon>
        <taxon>Trichomonadida</taxon>
        <taxon>Trichomonadidae</taxon>
        <taxon>Trichomonas</taxon>
    </lineage>
</organism>
<dbReference type="InParanoid" id="A2D9R5"/>
<dbReference type="Proteomes" id="UP000001542">
    <property type="component" value="Unassembled WGS sequence"/>
</dbReference>
<reference evidence="1" key="1">
    <citation type="submission" date="2006-10" db="EMBL/GenBank/DDBJ databases">
        <authorList>
            <person name="Amadeo P."/>
            <person name="Zhao Q."/>
            <person name="Wortman J."/>
            <person name="Fraser-Liggett C."/>
            <person name="Carlton J."/>
        </authorList>
    </citation>
    <scope>NUCLEOTIDE SEQUENCE</scope>
    <source>
        <strain evidence="1">G3</strain>
    </source>
</reference>
<evidence type="ECO:0000313" key="2">
    <source>
        <dbReference type="Proteomes" id="UP000001542"/>
    </source>
</evidence>